<dbReference type="EMBL" id="KJ484628">
    <property type="protein sequence ID" value="AIF77666.1"/>
    <property type="molecule type" value="Genomic_DNA"/>
</dbReference>
<organism evidence="1">
    <name type="scientific">Escherichia coli</name>
    <dbReference type="NCBI Taxonomy" id="562"/>
    <lineage>
        <taxon>Bacteria</taxon>
        <taxon>Pseudomonadati</taxon>
        <taxon>Pseudomonadota</taxon>
        <taxon>Gammaproteobacteria</taxon>
        <taxon>Enterobacterales</taxon>
        <taxon>Enterobacteriaceae</taxon>
        <taxon>Escherichia</taxon>
    </lineage>
</organism>
<geneLocation type="plasmid" evidence="1">
    <name>pH2291-144</name>
</geneLocation>
<proteinExistence type="predicted"/>
<name>A0A075MEU0_ECOLX</name>
<sequence>MPAGDDICTDIPLNPVTAMPLWKSFHCPHRTAGTLLPPHAEP</sequence>
<protein>
    <submittedName>
        <fullName evidence="1">Error-prone, lesion bypass DNA polymerase V (UmuC)</fullName>
    </submittedName>
</protein>
<evidence type="ECO:0000313" key="1">
    <source>
        <dbReference type="EMBL" id="AIF77666.1"/>
    </source>
</evidence>
<dbReference type="AlphaFoldDB" id="A0A075MEU0"/>
<keyword evidence="1" id="KW-0614">Plasmid</keyword>
<reference evidence="1" key="1">
    <citation type="journal article" date="2014" name="J. Antimicrob. Chemother.">
        <title>Nucleotide sequences of 16 transmissible plasmids identified in nine multidrug-resistant Escherichia coli isolates expressing an ESBL phenotype isolated from food-producing animals and healthy humans.</title>
        <authorList>
            <person name="Wang J."/>
            <person name="Stephan R."/>
            <person name="Power K."/>
            <person name="Yan Q."/>
            <person name="Hachler H."/>
            <person name="Fanning S."/>
        </authorList>
    </citation>
    <scope>NUCLEOTIDE SEQUENCE</scope>
    <source>
        <strain evidence="1">Human-2291</strain>
        <plasmid evidence="1">pH2291-144</plasmid>
    </source>
</reference>
<accession>A0A075MEU0</accession>